<keyword evidence="5 6" id="KW-0408">Iron</keyword>
<keyword evidence="4 6" id="KW-0560">Oxidoreductase</keyword>
<dbReference type="CDD" id="cd11070">
    <property type="entry name" value="CYP56-like"/>
    <property type="match status" value="1"/>
</dbReference>
<evidence type="ECO:0000256" key="4">
    <source>
        <dbReference type="ARBA" id="ARBA00023002"/>
    </source>
</evidence>
<dbReference type="PROSITE" id="PS00086">
    <property type="entry name" value="CYTOCHROME_P450"/>
    <property type="match status" value="1"/>
</dbReference>
<keyword evidence="6" id="KW-0503">Monooxygenase</keyword>
<dbReference type="InterPro" id="IPR036396">
    <property type="entry name" value="Cyt_P450_sf"/>
</dbReference>
<evidence type="ECO:0000256" key="5">
    <source>
        <dbReference type="ARBA" id="ARBA00023004"/>
    </source>
</evidence>
<organism evidence="7 8">
    <name type="scientific">Aspergillus keveii</name>
    <dbReference type="NCBI Taxonomy" id="714993"/>
    <lineage>
        <taxon>Eukaryota</taxon>
        <taxon>Fungi</taxon>
        <taxon>Dikarya</taxon>
        <taxon>Ascomycota</taxon>
        <taxon>Pezizomycotina</taxon>
        <taxon>Eurotiomycetes</taxon>
        <taxon>Eurotiomycetidae</taxon>
        <taxon>Eurotiales</taxon>
        <taxon>Aspergillaceae</taxon>
        <taxon>Aspergillus</taxon>
        <taxon>Aspergillus subgen. Nidulantes</taxon>
    </lineage>
</organism>
<reference evidence="7 8" key="1">
    <citation type="submission" date="2024-07" db="EMBL/GenBank/DDBJ databases">
        <title>Section-level genome sequencing and comparative genomics of Aspergillus sections Usti and Cavernicolus.</title>
        <authorList>
            <consortium name="Lawrence Berkeley National Laboratory"/>
            <person name="Nybo J.L."/>
            <person name="Vesth T.C."/>
            <person name="Theobald S."/>
            <person name="Frisvad J.C."/>
            <person name="Larsen T.O."/>
            <person name="Kjaerboelling I."/>
            <person name="Rothschild-Mancinelli K."/>
            <person name="Lyhne E.K."/>
            <person name="Kogle M.E."/>
            <person name="Barry K."/>
            <person name="Clum A."/>
            <person name="Na H."/>
            <person name="Ledsgaard L."/>
            <person name="Lin J."/>
            <person name="Lipzen A."/>
            <person name="Kuo A."/>
            <person name="Riley R."/>
            <person name="Mondo S."/>
            <person name="Labutti K."/>
            <person name="Haridas S."/>
            <person name="Pangalinan J."/>
            <person name="Salamov A.A."/>
            <person name="Simmons B.A."/>
            <person name="Magnuson J.K."/>
            <person name="Chen J."/>
            <person name="Drula E."/>
            <person name="Henrissat B."/>
            <person name="Wiebenga A."/>
            <person name="Lubbers R.J."/>
            <person name="Gomes A.C."/>
            <person name="Makela M.R."/>
            <person name="Stajich J."/>
            <person name="Grigoriev I.V."/>
            <person name="Mortensen U.H."/>
            <person name="De Vries R.P."/>
            <person name="Baker S.E."/>
            <person name="Andersen M.R."/>
        </authorList>
    </citation>
    <scope>NUCLEOTIDE SEQUENCE [LARGE SCALE GENOMIC DNA]</scope>
    <source>
        <strain evidence="7 8">CBS 209.92</strain>
    </source>
</reference>
<dbReference type="Pfam" id="PF00067">
    <property type="entry name" value="p450"/>
    <property type="match status" value="1"/>
</dbReference>
<name>A0ABR4FUK7_9EURO</name>
<proteinExistence type="inferred from homology"/>
<comment type="caution">
    <text evidence="7">The sequence shown here is derived from an EMBL/GenBank/DDBJ whole genome shotgun (WGS) entry which is preliminary data.</text>
</comment>
<comment type="cofactor">
    <cofactor evidence="1">
        <name>heme</name>
        <dbReference type="ChEBI" id="CHEBI:30413"/>
    </cofactor>
</comment>
<dbReference type="InterPro" id="IPR050121">
    <property type="entry name" value="Cytochrome_P450_monoxygenase"/>
</dbReference>
<sequence>MFWTTIAAIPAIWTIHTITSLLRNRSLARKTNLPYILFPFSEANLFYIFLLETRWFRHVVSHVLPTIWAEYIHDSTFKLRWTGKDRMAKKYGGVYVYVTPGGISCNVTDADVVEQVCKARHTFVKPVKHLEAFEMYGTSVFTSEGPQWSYHHRYTAPAFNDKNNALVWRGTIEQAREMTEYWESKSWSPEQSNADIVLPDAREDMLELSLNVISDAGFGVKLAFKPSLTGASDDSNGLFADSATPAVGYRFTFRGVMEYMNRSMLSVFFANGVLPKWVPRRLVPFLKKDFAAHEDLEKYLHALVEKAEAGEEETHNLLERLVRSRREEQEVTNKRNPGLSDSEVLGNVYIFSIAGHETTATTLRFVLVLLAIHEDVQETLYREIMEVLGDRPNDSAYESAFPRLVTPLCIMLETLRLYPPVVSIPKLTPPSGAELVYNDETIHLPPNVRVNLNCNALHNSEEYWGPDVGTWNPRRWDKRNPDSFLARNDGVDGLSGPGLESQSIHKPHRGAFIPFSDGMRACVGRKFAQAEFVAALVVIFRKYRVTPATLEGESIQDAKKRTERALQESSTFLTLSLTEKVPLRFEQRAIA</sequence>
<dbReference type="PRINTS" id="PR00463">
    <property type="entry name" value="EP450I"/>
</dbReference>
<evidence type="ECO:0000256" key="6">
    <source>
        <dbReference type="RuleBase" id="RU000461"/>
    </source>
</evidence>
<dbReference type="PRINTS" id="PR00385">
    <property type="entry name" value="P450"/>
</dbReference>
<keyword evidence="6" id="KW-0349">Heme</keyword>
<dbReference type="SUPFAM" id="SSF48264">
    <property type="entry name" value="Cytochrome P450"/>
    <property type="match status" value="1"/>
</dbReference>
<evidence type="ECO:0000256" key="3">
    <source>
        <dbReference type="ARBA" id="ARBA00022723"/>
    </source>
</evidence>
<evidence type="ECO:0000313" key="7">
    <source>
        <dbReference type="EMBL" id="KAL2786952.1"/>
    </source>
</evidence>
<accession>A0ABR4FUK7</accession>
<dbReference type="InterPro" id="IPR002401">
    <property type="entry name" value="Cyt_P450_E_grp-I"/>
</dbReference>
<comment type="similarity">
    <text evidence="2 6">Belongs to the cytochrome P450 family.</text>
</comment>
<dbReference type="PANTHER" id="PTHR24305">
    <property type="entry name" value="CYTOCHROME P450"/>
    <property type="match status" value="1"/>
</dbReference>
<keyword evidence="3 6" id="KW-0479">Metal-binding</keyword>
<gene>
    <name evidence="7" type="ORF">BJX66DRAFT_341640</name>
</gene>
<dbReference type="Proteomes" id="UP001610563">
    <property type="component" value="Unassembled WGS sequence"/>
</dbReference>
<protein>
    <submittedName>
        <fullName evidence="7">Cytochrome P450</fullName>
    </submittedName>
</protein>
<evidence type="ECO:0000313" key="8">
    <source>
        <dbReference type="Proteomes" id="UP001610563"/>
    </source>
</evidence>
<dbReference type="Gene3D" id="1.10.630.10">
    <property type="entry name" value="Cytochrome P450"/>
    <property type="match status" value="1"/>
</dbReference>
<dbReference type="InterPro" id="IPR001128">
    <property type="entry name" value="Cyt_P450"/>
</dbReference>
<dbReference type="EMBL" id="JBFTWV010000106">
    <property type="protein sequence ID" value="KAL2786952.1"/>
    <property type="molecule type" value="Genomic_DNA"/>
</dbReference>
<dbReference type="InterPro" id="IPR017972">
    <property type="entry name" value="Cyt_P450_CS"/>
</dbReference>
<evidence type="ECO:0000256" key="1">
    <source>
        <dbReference type="ARBA" id="ARBA00001971"/>
    </source>
</evidence>
<keyword evidence="8" id="KW-1185">Reference proteome</keyword>
<dbReference type="PANTHER" id="PTHR24305:SF166">
    <property type="entry name" value="CYTOCHROME P450 12A4, MITOCHONDRIAL-RELATED"/>
    <property type="match status" value="1"/>
</dbReference>
<evidence type="ECO:0000256" key="2">
    <source>
        <dbReference type="ARBA" id="ARBA00010617"/>
    </source>
</evidence>